<feature type="region of interest" description="Disordered" evidence="1">
    <location>
        <begin position="1181"/>
        <end position="1213"/>
    </location>
</feature>
<dbReference type="Pfam" id="PF26381">
    <property type="entry name" value="BREX_PglY_5th"/>
    <property type="match status" value="1"/>
</dbReference>
<name>A0ABS4YN52_9MICO</name>
<reference evidence="4 5" key="1">
    <citation type="submission" date="2021-03" db="EMBL/GenBank/DDBJ databases">
        <title>Sequencing the genomes of 1000 actinobacteria strains.</title>
        <authorList>
            <person name="Klenk H.-P."/>
        </authorList>
    </citation>
    <scope>NUCLEOTIDE SEQUENCE [LARGE SCALE GENOMIC DNA]</scope>
    <source>
        <strain evidence="4 5">DSM 14564</strain>
    </source>
</reference>
<feature type="domain" description="ATPase PglY 5th" evidence="2">
    <location>
        <begin position="857"/>
        <end position="963"/>
    </location>
</feature>
<feature type="compositionally biased region" description="Pro residues" evidence="1">
    <location>
        <begin position="1186"/>
        <end position="1196"/>
    </location>
</feature>
<dbReference type="InterPro" id="IPR058748">
    <property type="entry name" value="PglY_5th"/>
</dbReference>
<keyword evidence="5" id="KW-1185">Reference proteome</keyword>
<feature type="domain" description="ATPase PglY C-terminal" evidence="3">
    <location>
        <begin position="1006"/>
        <end position="1181"/>
    </location>
</feature>
<dbReference type="Pfam" id="PF26382">
    <property type="entry name" value="BREX_PglY_6th"/>
    <property type="match status" value="1"/>
</dbReference>
<evidence type="ECO:0000313" key="5">
    <source>
        <dbReference type="Proteomes" id="UP000698222"/>
    </source>
</evidence>
<evidence type="ECO:0000259" key="3">
    <source>
        <dbReference type="Pfam" id="PF26382"/>
    </source>
</evidence>
<sequence>MTAPLLRDVFSIPEATGAEDYVLRLTDATTGRGAAEAIDDYVVTPAIADAFDEALALVTDALGSGLNRGAFLAGSFGSGKSHFMAVLHALLRHDPHARAHQDLQRIITTHDAQLEGKNFLPLSFHFLDGGSMEQVLFDGYVQQIRTRHPEAPLPAVYQADALLRDAENLRTRMGDESFLAALGGESAGDDPFGALLGSSGWSLEEYQTARAAAPGHSERLRLVTALTRREGLFSNYARLGEHVSLDEGLQAISDHAKTLGYDAVVMFLDELVLWLAFEMQNQGSFGREAQKLTKLVEGNYGRLPIPLVSIIARQMDLQQWFADSGASGTQQKALDDAFRHQSGRFRVIELGDDNLAYVAAKRLLTPKDDAAARAIEDAFAGIDRAEGVWDVLLDGINTDETHRGANEQQFRHTYPFSPALVSTLRNLSGVMQRDRTALKVMQQMLVERRDTMRIDEVIPVGDAYEHIVSGNDRSVLDPRRAALFRRADEIFEDKLQPLLLSNNGISAHDLETGDEATLRTYRTDERLAHTLLLSAVAPGVPALTSLTSQRLSSLNHGSITSPLRGGEAGVVAAKVNSWAQRVGDIKVGGSDRNPVYTVRLSDVDYESIVENAKGEDNPGRQRELLRTLVLEAAGVPPQENTTDGAVQHKVVWRGSARTVDLVFGNVRDPQQLPEDRFRHAPDTWRIILDLPFDEGGHSVTDDVRRVEDLMARNVQARTLIWLPRFFSAGKLKDLRTLVILDYLLTGHGDRWRNYSDHLSEADRSQAKVILQGQRDNLRAGILTALLQAYGAATAQPGILTEGSGDQVLWSLDQGHQPRTPGGPTLDRALAQTITEAWDSTFPEHPAFAPEDQVVTVRELDAVAEHISRAAGDPDHRVPLQGNVAAVRRVTDPLRVGRTTETHFLFGAEYFGTWDRDVITGIGAVGLDPDGTVSVGELQDALRRTTIGAGLDRHVLDLVTIAWAIRHQRAWTQYSASIPQPQPGKLARDMQLQPQEMPSEEQWTTARHRAGAIFGLEAPQYLTAANVTTLAQQLRERASTLREDSHVLTTALTEASAQRGIAVSARLTAAQEGSTLVDDLAVLKGLPLLQRLADATFDATDQELGRSLSSAAGVTRAVRGLDPTRITPLTTGIEAGGDAGRTARGILQDLDDALAGHQLQRPLEKALSSFDDAAWTWMSRRASAAPAPAPQPDPEPATPTRSTGRRTVTWRGQDGLSELAREITNQVPDGARLEITWRQLP</sequence>
<proteinExistence type="predicted"/>
<dbReference type="RefSeq" id="WP_209893504.1">
    <property type="nucleotide sequence ID" value="NZ_BAAAJV010000013.1"/>
</dbReference>
<evidence type="ECO:0000313" key="4">
    <source>
        <dbReference type="EMBL" id="MBP2410221.1"/>
    </source>
</evidence>
<dbReference type="InterPro" id="IPR058747">
    <property type="entry name" value="PglY_C"/>
</dbReference>
<dbReference type="EMBL" id="JAGIOC010000001">
    <property type="protein sequence ID" value="MBP2410221.1"/>
    <property type="molecule type" value="Genomic_DNA"/>
</dbReference>
<accession>A0ABS4YN52</accession>
<gene>
    <name evidence="4" type="ORF">JOF44_003124</name>
</gene>
<evidence type="ECO:0008006" key="6">
    <source>
        <dbReference type="Google" id="ProtNLM"/>
    </source>
</evidence>
<comment type="caution">
    <text evidence="4">The sequence shown here is derived from an EMBL/GenBank/DDBJ whole genome shotgun (WGS) entry which is preliminary data.</text>
</comment>
<organism evidence="4 5">
    <name type="scientific">Brachybacterium fresconis</name>
    <dbReference type="NCBI Taxonomy" id="173363"/>
    <lineage>
        <taxon>Bacteria</taxon>
        <taxon>Bacillati</taxon>
        <taxon>Actinomycetota</taxon>
        <taxon>Actinomycetes</taxon>
        <taxon>Micrococcales</taxon>
        <taxon>Dermabacteraceae</taxon>
        <taxon>Brachybacterium</taxon>
    </lineage>
</organism>
<protein>
    <recommendedName>
        <fullName evidence="6">Phage resistance protein</fullName>
    </recommendedName>
</protein>
<evidence type="ECO:0000259" key="2">
    <source>
        <dbReference type="Pfam" id="PF26381"/>
    </source>
</evidence>
<evidence type="ECO:0000256" key="1">
    <source>
        <dbReference type="SAM" id="MobiDB-lite"/>
    </source>
</evidence>
<dbReference type="Proteomes" id="UP000698222">
    <property type="component" value="Unassembled WGS sequence"/>
</dbReference>